<dbReference type="AlphaFoldDB" id="A0A2H0ND90"/>
<dbReference type="GO" id="GO:0004190">
    <property type="term" value="F:aspartic-type endopeptidase activity"/>
    <property type="evidence" value="ECO:0007669"/>
    <property type="project" value="InterPro"/>
</dbReference>
<protein>
    <submittedName>
        <fullName evidence="10">Prepilin peptidase</fullName>
    </submittedName>
</protein>
<keyword evidence="3" id="KW-1003">Cell membrane</keyword>
<dbReference type="EMBL" id="PCWQ01000008">
    <property type="protein sequence ID" value="PIR06861.1"/>
    <property type="molecule type" value="Genomic_DNA"/>
</dbReference>
<feature type="transmembrane region" description="Helical" evidence="7">
    <location>
        <begin position="73"/>
        <end position="93"/>
    </location>
</feature>
<dbReference type="Pfam" id="PF01478">
    <property type="entry name" value="Peptidase_A24"/>
    <property type="match status" value="1"/>
</dbReference>
<feature type="transmembrane region" description="Helical" evidence="7">
    <location>
        <begin position="131"/>
        <end position="151"/>
    </location>
</feature>
<feature type="transmembrane region" description="Helical" evidence="7">
    <location>
        <begin position="157"/>
        <end position="175"/>
    </location>
</feature>
<evidence type="ECO:0000259" key="8">
    <source>
        <dbReference type="Pfam" id="PF01478"/>
    </source>
</evidence>
<dbReference type="Pfam" id="PF06750">
    <property type="entry name" value="A24_N_bact"/>
    <property type="match status" value="1"/>
</dbReference>
<sequence length="259" mass="29724">MIVVFVFILGLFVGSFLNVVIYRLHRQESFVKGFSKCLFCGHRLYTKDLVPLFSYFYLKGKCRYCRHRFSHQYPLVELATAFSLSLIFITISPSFDFYALQPGNLLQLLSWWVITSFLIVIFVYDLKYYLILDIVIFPIILFSLVANIFLGYNVGELLLAAIIGGGFFGLQFILSKGRWIGGGDIRLGFLMGIILGWPHIFTALFIAYIIGSLVSIFLLIADKKKWGDKIPFGTFLTLATFITLLYGDRLIDWYLSLFI</sequence>
<feature type="transmembrane region" description="Helical" evidence="7">
    <location>
        <begin position="105"/>
        <end position="124"/>
    </location>
</feature>
<dbReference type="Gene3D" id="1.20.120.1220">
    <property type="match status" value="1"/>
</dbReference>
<dbReference type="GO" id="GO:0005886">
    <property type="term" value="C:plasma membrane"/>
    <property type="evidence" value="ECO:0007669"/>
    <property type="project" value="UniProtKB-SubCell"/>
</dbReference>
<feature type="transmembrane region" description="Helical" evidence="7">
    <location>
        <begin position="6"/>
        <end position="24"/>
    </location>
</feature>
<comment type="similarity">
    <text evidence="2">Belongs to the peptidase A24 family.</text>
</comment>
<gene>
    <name evidence="10" type="ORF">COV55_02025</name>
</gene>
<comment type="caution">
    <text evidence="10">The sequence shown here is derived from an EMBL/GenBank/DDBJ whole genome shotgun (WGS) entry which is preliminary data.</text>
</comment>
<feature type="transmembrane region" description="Helical" evidence="7">
    <location>
        <begin position="230"/>
        <end position="247"/>
    </location>
</feature>
<evidence type="ECO:0000256" key="1">
    <source>
        <dbReference type="ARBA" id="ARBA00004651"/>
    </source>
</evidence>
<evidence type="ECO:0000313" key="11">
    <source>
        <dbReference type="Proteomes" id="UP000230564"/>
    </source>
</evidence>
<feature type="domain" description="Prepilin peptidase A24 N-terminal" evidence="9">
    <location>
        <begin position="8"/>
        <end position="89"/>
    </location>
</feature>
<feature type="domain" description="Prepilin type IV endopeptidase peptidase" evidence="8">
    <location>
        <begin position="112"/>
        <end position="216"/>
    </location>
</feature>
<accession>A0A2H0ND90</accession>
<dbReference type="InterPro" id="IPR000045">
    <property type="entry name" value="Prepilin_IV_endopep_pep"/>
</dbReference>
<evidence type="ECO:0000256" key="3">
    <source>
        <dbReference type="ARBA" id="ARBA00022475"/>
    </source>
</evidence>
<dbReference type="InterPro" id="IPR010627">
    <property type="entry name" value="Prepilin_pept_A24_N"/>
</dbReference>
<name>A0A2H0ND90_9BACT</name>
<dbReference type="GO" id="GO:0006465">
    <property type="term" value="P:signal peptide processing"/>
    <property type="evidence" value="ECO:0007669"/>
    <property type="project" value="TreeGrafter"/>
</dbReference>
<keyword evidence="6 7" id="KW-0472">Membrane</keyword>
<feature type="transmembrane region" description="Helical" evidence="7">
    <location>
        <begin position="187"/>
        <end position="210"/>
    </location>
</feature>
<dbReference type="Proteomes" id="UP000230564">
    <property type="component" value="Unassembled WGS sequence"/>
</dbReference>
<keyword evidence="5 7" id="KW-1133">Transmembrane helix</keyword>
<keyword evidence="4 7" id="KW-0812">Transmembrane</keyword>
<reference evidence="10 11" key="1">
    <citation type="submission" date="2017-09" db="EMBL/GenBank/DDBJ databases">
        <title>Depth-based differentiation of microbial function through sediment-hosted aquifers and enrichment of novel symbionts in the deep terrestrial subsurface.</title>
        <authorList>
            <person name="Probst A.J."/>
            <person name="Ladd B."/>
            <person name="Jarett J.K."/>
            <person name="Geller-Mcgrath D.E."/>
            <person name="Sieber C.M."/>
            <person name="Emerson J.B."/>
            <person name="Anantharaman K."/>
            <person name="Thomas B.C."/>
            <person name="Malmstrom R."/>
            <person name="Stieglmeier M."/>
            <person name="Klingl A."/>
            <person name="Woyke T."/>
            <person name="Ryan C.M."/>
            <person name="Banfield J.F."/>
        </authorList>
    </citation>
    <scope>NUCLEOTIDE SEQUENCE [LARGE SCALE GENOMIC DNA]</scope>
    <source>
        <strain evidence="10">CG11_big_fil_rev_8_21_14_0_20_36_20</strain>
    </source>
</reference>
<comment type="subcellular location">
    <subcellularLocation>
        <location evidence="1">Cell membrane</location>
        <topology evidence="1">Multi-pass membrane protein</topology>
    </subcellularLocation>
</comment>
<dbReference type="PANTHER" id="PTHR30487">
    <property type="entry name" value="TYPE 4 PREPILIN-LIKE PROTEINS LEADER PEPTIDE-PROCESSING ENZYME"/>
    <property type="match status" value="1"/>
</dbReference>
<evidence type="ECO:0000256" key="6">
    <source>
        <dbReference type="ARBA" id="ARBA00023136"/>
    </source>
</evidence>
<evidence type="ECO:0000256" key="5">
    <source>
        <dbReference type="ARBA" id="ARBA00022989"/>
    </source>
</evidence>
<evidence type="ECO:0000256" key="4">
    <source>
        <dbReference type="ARBA" id="ARBA00022692"/>
    </source>
</evidence>
<organism evidence="10 11">
    <name type="scientific">Candidatus Komeilibacteria bacterium CG11_big_fil_rev_8_21_14_0_20_36_20</name>
    <dbReference type="NCBI Taxonomy" id="1974477"/>
    <lineage>
        <taxon>Bacteria</taxon>
        <taxon>Candidatus Komeiliibacteriota</taxon>
    </lineage>
</organism>
<evidence type="ECO:0000259" key="9">
    <source>
        <dbReference type="Pfam" id="PF06750"/>
    </source>
</evidence>
<dbReference type="InterPro" id="IPR050882">
    <property type="entry name" value="Prepilin_peptidase/N-MTase"/>
</dbReference>
<proteinExistence type="inferred from homology"/>
<dbReference type="PANTHER" id="PTHR30487:SF0">
    <property type="entry name" value="PREPILIN LEADER PEPTIDASE_N-METHYLTRANSFERASE-RELATED"/>
    <property type="match status" value="1"/>
</dbReference>
<evidence type="ECO:0000256" key="2">
    <source>
        <dbReference type="ARBA" id="ARBA00005801"/>
    </source>
</evidence>
<evidence type="ECO:0000313" key="10">
    <source>
        <dbReference type="EMBL" id="PIR06861.1"/>
    </source>
</evidence>
<evidence type="ECO:0000256" key="7">
    <source>
        <dbReference type="SAM" id="Phobius"/>
    </source>
</evidence>